<dbReference type="PRINTS" id="PR00411">
    <property type="entry name" value="PNDRDTASEI"/>
</dbReference>
<gene>
    <name evidence="8" type="ORF">A8L45_02095</name>
</gene>
<keyword evidence="3" id="KW-0285">Flavoprotein</keyword>
<accession>A0A1C3ERJ8</accession>
<evidence type="ECO:0000256" key="3">
    <source>
        <dbReference type="ARBA" id="ARBA00022630"/>
    </source>
</evidence>
<evidence type="ECO:0000256" key="7">
    <source>
        <dbReference type="ARBA" id="ARBA00023033"/>
    </source>
</evidence>
<comment type="cofactor">
    <cofactor evidence="1">
        <name>FAD</name>
        <dbReference type="ChEBI" id="CHEBI:57692"/>
    </cofactor>
</comment>
<reference evidence="8 9" key="1">
    <citation type="submission" date="2016-05" db="EMBL/GenBank/DDBJ databases">
        <title>Genomic Taxonomy of the Vibrionaceae.</title>
        <authorList>
            <person name="Gomez-Gil B."/>
            <person name="Enciso-Ibarra J."/>
        </authorList>
    </citation>
    <scope>NUCLEOTIDE SEQUENCE [LARGE SCALE GENOMIC DNA]</scope>
    <source>
        <strain evidence="8 9">CAIM 1920</strain>
    </source>
</reference>
<evidence type="ECO:0000256" key="6">
    <source>
        <dbReference type="ARBA" id="ARBA00023002"/>
    </source>
</evidence>
<evidence type="ECO:0000313" key="8">
    <source>
        <dbReference type="EMBL" id="ODA35850.1"/>
    </source>
</evidence>
<evidence type="ECO:0000256" key="1">
    <source>
        <dbReference type="ARBA" id="ARBA00001974"/>
    </source>
</evidence>
<evidence type="ECO:0000256" key="2">
    <source>
        <dbReference type="ARBA" id="ARBA00010139"/>
    </source>
</evidence>
<sequence>MAEILDVVIIGAGISGITATYHLQKYSPGKKFVILERRENIGGTWDLFKYPGIRSDSDMYTFGFNFKPWLGERSITPGDTILSYIKETASEIEMNEKIRFNRKVIETRWSSKKGYWTVTIQHGEDVEIIKTRFIISCAGYYDYDQGYDPGFEGRERFNGDIIHPQFWPENYDYTGKKVVIIGSGATAVTMVPAMTDKAAHVTMLQRSPTYMGYRPAVDIFAKWARRLLPEKLAYEASRWKNILYTIMVYTISRKSPALMKKILLGMIRRELGGHLDVDKHFVPTYNPWDQRLCAVADGDLYKAIRSGKAGVVTDHIETFDETGIQLKSGERIDADLIVTATGLILKPLGGIKVFMDDDEVDYGSVMNYKGLMASGIPNYAAIFGYTNNSWTLKADLSAKYITRLLNYMDENGYDYCQPELKGAYVREEPIEDLQAGYFKRAAHLLPKQGHIRPWKLYQNYIQDMINLKYQNVEDKAMTFYKIEDHKSTVNQPPQASAHTA</sequence>
<keyword evidence="4" id="KW-0274">FAD</keyword>
<dbReference type="OrthoDB" id="337830at2"/>
<dbReference type="RefSeq" id="WP_068898722.1">
    <property type="nucleotide sequence ID" value="NZ_JBHUIF010000032.1"/>
</dbReference>
<dbReference type="Pfam" id="PF13738">
    <property type="entry name" value="Pyr_redox_3"/>
    <property type="match status" value="1"/>
</dbReference>
<dbReference type="FunFam" id="3.50.50.60:FF:000228">
    <property type="entry name" value="FAD-containing monooxygenase EthA"/>
    <property type="match status" value="1"/>
</dbReference>
<evidence type="ECO:0000256" key="4">
    <source>
        <dbReference type="ARBA" id="ARBA00022827"/>
    </source>
</evidence>
<evidence type="ECO:0000256" key="5">
    <source>
        <dbReference type="ARBA" id="ARBA00022857"/>
    </source>
</evidence>
<name>A0A1C3ERJ8_9GAMM</name>
<dbReference type="InterPro" id="IPR036188">
    <property type="entry name" value="FAD/NAD-bd_sf"/>
</dbReference>
<dbReference type="STRING" id="1080227.A8L45_02095"/>
<keyword evidence="9" id="KW-1185">Reference proteome</keyword>
<dbReference type="Gene3D" id="3.50.50.60">
    <property type="entry name" value="FAD/NAD(P)-binding domain"/>
    <property type="match status" value="3"/>
</dbReference>
<organism evidence="8 9">
    <name type="scientific">Veronia pacifica</name>
    <dbReference type="NCBI Taxonomy" id="1080227"/>
    <lineage>
        <taxon>Bacteria</taxon>
        <taxon>Pseudomonadati</taxon>
        <taxon>Pseudomonadota</taxon>
        <taxon>Gammaproteobacteria</taxon>
        <taxon>Vibrionales</taxon>
        <taxon>Vibrionaceae</taxon>
        <taxon>Veronia</taxon>
    </lineage>
</organism>
<dbReference type="EMBL" id="LYBM01000002">
    <property type="protein sequence ID" value="ODA35850.1"/>
    <property type="molecule type" value="Genomic_DNA"/>
</dbReference>
<dbReference type="SUPFAM" id="SSF51905">
    <property type="entry name" value="FAD/NAD(P)-binding domain"/>
    <property type="match status" value="2"/>
</dbReference>
<proteinExistence type="inferred from homology"/>
<dbReference type="GO" id="GO:0004497">
    <property type="term" value="F:monooxygenase activity"/>
    <property type="evidence" value="ECO:0007669"/>
    <property type="project" value="UniProtKB-KW"/>
</dbReference>
<dbReference type="AlphaFoldDB" id="A0A1C3ERJ8"/>
<evidence type="ECO:0000313" key="9">
    <source>
        <dbReference type="Proteomes" id="UP000094936"/>
    </source>
</evidence>
<keyword evidence="7 8" id="KW-0503">Monooxygenase</keyword>
<dbReference type="InterPro" id="IPR051820">
    <property type="entry name" value="FAD-binding_MO"/>
</dbReference>
<comment type="similarity">
    <text evidence="2">Belongs to the FAD-binding monooxygenase family.</text>
</comment>
<comment type="caution">
    <text evidence="8">The sequence shown here is derived from an EMBL/GenBank/DDBJ whole genome shotgun (WGS) entry which is preliminary data.</text>
</comment>
<dbReference type="PANTHER" id="PTHR43872:SF1">
    <property type="entry name" value="MONOOXYGENASE, PUTATIVE (AFU_ORTHOLOGUE AFUA_8G02570)-RELATED"/>
    <property type="match status" value="1"/>
</dbReference>
<keyword evidence="6" id="KW-0560">Oxidoreductase</keyword>
<keyword evidence="5" id="KW-0521">NADP</keyword>
<protein>
    <submittedName>
        <fullName evidence="8">FAD-containing monooxygenase EthA</fullName>
    </submittedName>
</protein>
<dbReference type="PANTHER" id="PTHR43872">
    <property type="entry name" value="MONOOXYGENASE, PUTATIVE (AFU_ORTHOLOGUE AFUA_8G02570)-RELATED"/>
    <property type="match status" value="1"/>
</dbReference>
<dbReference type="Proteomes" id="UP000094936">
    <property type="component" value="Unassembled WGS sequence"/>
</dbReference>